<dbReference type="GO" id="GO:0016787">
    <property type="term" value="F:hydrolase activity"/>
    <property type="evidence" value="ECO:0007669"/>
    <property type="project" value="UniProtKB-KW"/>
</dbReference>
<dbReference type="SUPFAM" id="SSF53474">
    <property type="entry name" value="alpha/beta-Hydrolases"/>
    <property type="match status" value="1"/>
</dbReference>
<sequence length="379" mass="42157">MSQLDLYYATNRCHLGKDRWQPSGYGKKFSDDGMENLRFGRVSLDIDDTKVQKHLQGQVDQLGAGDGLGLMAYLSKLVPRAQIQAYREDLQNDIHQDSQSAKLGSAALFQDIQQAMLQSSDVLVFIHGFNVSWQDAVANAAALQLMLNRPGYGDPTQKVLVLLFTWPSDGQALPFTSYRSDRAEAEGSGAAFGRGLLKLRDFLANLRDRSNQGQALCGHCIHLLCHSMGNYLLQHTIRRIDDFTPGNALPRLFEQIFLCAPDVDDTALEDPAKLGRIHELARQVTVYHNKGDNALVISDYTKGNPDRLGSAGAARPAALHQKIQQLDCSQLVHGLVEHSYYLIGDINLDLRHSMDGVGPADPLRRRQRHPLFANVWLFA</sequence>
<dbReference type="InterPro" id="IPR029058">
    <property type="entry name" value="AB_hydrolase_fold"/>
</dbReference>
<gene>
    <name evidence="1" type="ORF">ACFFJP_00400</name>
</gene>
<keyword evidence="2" id="KW-1185">Reference proteome</keyword>
<evidence type="ECO:0000313" key="2">
    <source>
        <dbReference type="Proteomes" id="UP001589813"/>
    </source>
</evidence>
<dbReference type="RefSeq" id="WP_377239307.1">
    <property type="nucleotide sequence ID" value="NZ_JBHLXP010000001.1"/>
</dbReference>
<proteinExistence type="predicted"/>
<dbReference type="PANTHER" id="PTHR36513">
    <property type="entry name" value="ABC TRANSMEMBRANE TYPE-1 DOMAIN-CONTAINING PROTEIN"/>
    <property type="match status" value="1"/>
</dbReference>
<protein>
    <submittedName>
        <fullName evidence="1">Alpha/beta hydrolase</fullName>
    </submittedName>
</protein>
<keyword evidence="1" id="KW-0378">Hydrolase</keyword>
<accession>A0ABV6B7A5</accession>
<dbReference type="EMBL" id="JBHLXP010000001">
    <property type="protein sequence ID" value="MFC0046742.1"/>
    <property type="molecule type" value="Genomic_DNA"/>
</dbReference>
<reference evidence="1 2" key="1">
    <citation type="submission" date="2024-09" db="EMBL/GenBank/DDBJ databases">
        <authorList>
            <person name="Sun Q."/>
            <person name="Mori K."/>
        </authorList>
    </citation>
    <scope>NUCLEOTIDE SEQUENCE [LARGE SCALE GENOMIC DNA]</scope>
    <source>
        <strain evidence="1 2">KCTC 23315</strain>
    </source>
</reference>
<dbReference type="InterPro" id="IPR010297">
    <property type="entry name" value="DUF900_hydrolase"/>
</dbReference>
<comment type="caution">
    <text evidence="1">The sequence shown here is derived from an EMBL/GenBank/DDBJ whole genome shotgun (WGS) entry which is preliminary data.</text>
</comment>
<dbReference type="PANTHER" id="PTHR36513:SF1">
    <property type="entry name" value="TRANSMEMBRANE PROTEIN"/>
    <property type="match status" value="1"/>
</dbReference>
<dbReference type="Pfam" id="PF05990">
    <property type="entry name" value="DUF900"/>
    <property type="match status" value="1"/>
</dbReference>
<dbReference type="Proteomes" id="UP001589813">
    <property type="component" value="Unassembled WGS sequence"/>
</dbReference>
<name>A0ABV6B7A5_9GAMM</name>
<evidence type="ECO:0000313" key="1">
    <source>
        <dbReference type="EMBL" id="MFC0046742.1"/>
    </source>
</evidence>
<organism evidence="1 2">
    <name type="scientific">Rheinheimera tilapiae</name>
    <dbReference type="NCBI Taxonomy" id="875043"/>
    <lineage>
        <taxon>Bacteria</taxon>
        <taxon>Pseudomonadati</taxon>
        <taxon>Pseudomonadota</taxon>
        <taxon>Gammaproteobacteria</taxon>
        <taxon>Chromatiales</taxon>
        <taxon>Chromatiaceae</taxon>
        <taxon>Rheinheimera</taxon>
    </lineage>
</organism>